<dbReference type="InterPro" id="IPR025595">
    <property type="entry name" value="PterinBD-DUF4346"/>
</dbReference>
<feature type="domain" description="Pterin-binding" evidence="1">
    <location>
        <begin position="193"/>
        <end position="436"/>
    </location>
</feature>
<name>F6D5W0_METPW</name>
<evidence type="ECO:0000313" key="3">
    <source>
        <dbReference type="Proteomes" id="UP000009231"/>
    </source>
</evidence>
<evidence type="ECO:0000259" key="1">
    <source>
        <dbReference type="PROSITE" id="PS50972"/>
    </source>
</evidence>
<dbReference type="AlphaFoldDB" id="F6D5W0"/>
<keyword evidence="3" id="KW-1185">Reference proteome</keyword>
<dbReference type="Gene3D" id="3.20.20.20">
    <property type="entry name" value="Dihydropteroate synthase-like"/>
    <property type="match status" value="1"/>
</dbReference>
<dbReference type="HOGENOM" id="CLU_041129_0_0_2"/>
<dbReference type="RefSeq" id="WP_013826412.1">
    <property type="nucleotide sequence ID" value="NC_015574.1"/>
</dbReference>
<dbReference type="KEGG" id="mew:MSWAN_1904"/>
<evidence type="ECO:0000313" key="2">
    <source>
        <dbReference type="EMBL" id="AEG18913.1"/>
    </source>
</evidence>
<dbReference type="SUPFAM" id="SSF51717">
    <property type="entry name" value="Dihydropteroate synthetase-like"/>
    <property type="match status" value="1"/>
</dbReference>
<proteinExistence type="predicted"/>
<sequence length="564" mass="63044">MKILIVTGKLASKLVKKESAKSEQDIYVHMVNTPIAAFLTPKRIVKELKDIENQYEFNHDKMGEEKHDENLEEGVDEKIYETPYENTDDLENLNGEYASNFDPKSFDMILTPGLIRKDVSYVEEKTGIPTYKGPKDAADLGIVLEMIEKLELSSKTPADKLIEDELRKRALQFIEDFEKDEEKTKKLLKKPENILVGKLPVGEDFPMRVLAEIANAPLLTDDELLKRAEYFVKSGADMVDIGMIAGETLDNKIPHMVKILKENLDVPVSIDSLNPVELKAAIEARVDMVLSLDHGNVEEVLPLLKGKNIPAVILPTDYRKNWVPRTVDERVKSLESLREKCSGIDVIADLILDPINSSSIVDSIMACRQFKEKNSEPVFFGIGNVTELLDADSVGVNALLAGIAMELGASVLFTPEESGKTRGSVRELAVSSDMMFLSKKRGSIPKDLGINLLVLKDKRKSDVITEEFDVPIVEGEIDTKFIQDPAGSFKILVEEGLITAVHYIKMEPQIAITGKKAKKLYDEILKRGLISRMEHATYLGAELQKAEIAVKLGKNYVQDFPIFN</sequence>
<dbReference type="eggNOG" id="arCOG01978">
    <property type="taxonomic scope" value="Archaea"/>
</dbReference>
<dbReference type="OrthoDB" id="70327at2157"/>
<dbReference type="Proteomes" id="UP000009231">
    <property type="component" value="Chromosome"/>
</dbReference>
<dbReference type="STRING" id="868131.MSWAN_1904"/>
<dbReference type="Pfam" id="PF00809">
    <property type="entry name" value="Pterin_bind"/>
    <property type="match status" value="1"/>
</dbReference>
<dbReference type="EMBL" id="CP002772">
    <property type="protein sequence ID" value="AEG18913.1"/>
    <property type="molecule type" value="Genomic_DNA"/>
</dbReference>
<dbReference type="InterPro" id="IPR011005">
    <property type="entry name" value="Dihydropteroate_synth-like_sf"/>
</dbReference>
<dbReference type="GO" id="GO:0042558">
    <property type="term" value="P:pteridine-containing compound metabolic process"/>
    <property type="evidence" value="ECO:0007669"/>
    <property type="project" value="InterPro"/>
</dbReference>
<dbReference type="GeneID" id="10669418"/>
<dbReference type="InterPro" id="IPR005236">
    <property type="entry name" value="Dihydropt_synth"/>
</dbReference>
<dbReference type="PROSITE" id="PS50972">
    <property type="entry name" value="PTERIN_BINDING"/>
    <property type="match status" value="1"/>
</dbReference>
<protein>
    <submittedName>
        <fullName evidence="2">Dihydropteroate synthase-related protein</fullName>
    </submittedName>
</protein>
<dbReference type="NCBIfam" id="TIGR00284">
    <property type="entry name" value="dihydropteroate synthase-like protein"/>
    <property type="match status" value="1"/>
</dbReference>
<accession>F6D5W0</accession>
<gene>
    <name evidence="2" type="ordered locus">MSWAN_1904</name>
</gene>
<dbReference type="Pfam" id="PF14251">
    <property type="entry name" value="PterinBD-DUF4346"/>
    <property type="match status" value="1"/>
</dbReference>
<reference evidence="2 3" key="1">
    <citation type="journal article" date="2014" name="Int. J. Syst. Evol. Microbiol.">
        <title>Methanobacterium paludis sp. nov. and a novel strain of Methanobacterium lacus isolated from northern peatlands.</title>
        <authorList>
            <person name="Cadillo-Quiroz H."/>
            <person name="Brauer S.L."/>
            <person name="Goodson N."/>
            <person name="Yavitt J.B."/>
            <person name="Zinder S.H."/>
        </authorList>
    </citation>
    <scope>NUCLEOTIDE SEQUENCE [LARGE SCALE GENOMIC DNA]</scope>
    <source>
        <strain evidence="3">DSM 25820 / JCM 18151 / SWAN1</strain>
    </source>
</reference>
<organism evidence="2 3">
    <name type="scientific">Methanobacterium paludis (strain DSM 25820 / JCM 18151 / SWAN1)</name>
    <dbReference type="NCBI Taxonomy" id="868131"/>
    <lineage>
        <taxon>Archaea</taxon>
        <taxon>Methanobacteriati</taxon>
        <taxon>Methanobacteriota</taxon>
        <taxon>Methanomada group</taxon>
        <taxon>Methanobacteria</taxon>
        <taxon>Methanobacteriales</taxon>
        <taxon>Methanobacteriaceae</taxon>
        <taxon>Methanobacterium</taxon>
    </lineage>
</organism>
<dbReference type="InterPro" id="IPR000489">
    <property type="entry name" value="Pterin-binding_dom"/>
</dbReference>